<dbReference type="Gene3D" id="2.60.40.10">
    <property type="entry name" value="Immunoglobulins"/>
    <property type="match status" value="4"/>
</dbReference>
<evidence type="ECO:0000313" key="1">
    <source>
        <dbReference type="EMBL" id="PWB02982.1"/>
    </source>
</evidence>
<gene>
    <name evidence="1" type="ORF">C5O23_04930</name>
</gene>
<keyword evidence="2" id="KW-1185">Reference proteome</keyword>
<comment type="caution">
    <text evidence="1">The sequence shown here is derived from an EMBL/GenBank/DDBJ whole genome shotgun (WGS) entry which is preliminary data.</text>
</comment>
<proteinExistence type="predicted"/>
<dbReference type="Proteomes" id="UP000244905">
    <property type="component" value="Unassembled WGS sequence"/>
</dbReference>
<reference evidence="2" key="1">
    <citation type="submission" date="2018-02" db="EMBL/GenBank/DDBJ databases">
        <authorList>
            <person name="Clavel T."/>
            <person name="Strowig T."/>
        </authorList>
    </citation>
    <scope>NUCLEOTIDE SEQUENCE [LARGE SCALE GENOMIC DNA]</scope>
    <source>
        <strain evidence="2">DSM 103720</strain>
    </source>
</reference>
<protein>
    <recommendedName>
        <fullName evidence="3">IPT/TIG domain-containing protein</fullName>
    </recommendedName>
</protein>
<dbReference type="EMBL" id="PUEC01000008">
    <property type="protein sequence ID" value="PWB02982.1"/>
    <property type="molecule type" value="Genomic_DNA"/>
</dbReference>
<accession>A0A2V1IPM2</accession>
<organism evidence="1 2">
    <name type="scientific">Duncaniella muris</name>
    <dbReference type="NCBI Taxonomy" id="2094150"/>
    <lineage>
        <taxon>Bacteria</taxon>
        <taxon>Pseudomonadati</taxon>
        <taxon>Bacteroidota</taxon>
        <taxon>Bacteroidia</taxon>
        <taxon>Bacteroidales</taxon>
        <taxon>Muribaculaceae</taxon>
        <taxon>Duncaniella</taxon>
    </lineage>
</organism>
<evidence type="ECO:0000313" key="2">
    <source>
        <dbReference type="Proteomes" id="UP000244905"/>
    </source>
</evidence>
<dbReference type="InterPro" id="IPR013783">
    <property type="entry name" value="Ig-like_fold"/>
</dbReference>
<dbReference type="RefSeq" id="WP_107031832.1">
    <property type="nucleotide sequence ID" value="NZ_CAPNHZ010000009.1"/>
</dbReference>
<name>A0A2V1IPM2_9BACT</name>
<dbReference type="AlphaFoldDB" id="A0A2V1IPM2"/>
<evidence type="ECO:0008006" key="3">
    <source>
        <dbReference type="Google" id="ProtNLM"/>
    </source>
</evidence>
<sequence length="758" mass="80266">MAGALMLSGVTFTSCDDDNDLNTNQYVGGVSLNVFGPCPVARGGELRFLGSGLKQIQAVLIPGSGEITDIKIISDNEIRIIVPQDAEPGLVTLKHAKGSITTKTPISFTEPISIESISPLEARPGDEITIAGDYLNLIHEVIFSKDVAVSEDDFLAQSRSEIKLVVPAEAQSGKIILSDAAEEMPNWIYSDEELTVVLPAVEKVLDLTDVKPGNTVTVTGTDLSLATRIVMPNGDDVEFTVNDEGTELTFVLPANVSDGTIRMIPASGVEVAVATIGVAVPEDVVAEPAADIWAGDVIKLKGLNMELITDVLFPNVEDAVAPETQSATEITLVVPAGARSGNLVLNTASGATVEVEVSTLKPEAVGFDPVPAALAGTLTVKGRNLQNVASITFASAATVEVKNPTATEFSVIVPATLAAGANDVTLTLTNGETVEVGSIELSAPECAYATALPGEDVEIRAGETFVVTIANADKLTGVQVNGQNVQYILNGTSLIIQVPGSAGKNSNFTLLSSNGSISYDIAVIPATHVGMTIWSGMWENTGWGGNQDLAWDGYDWSQVPEGAILTLYMTPTVAEGEWWCVSLRHGDGWGSLPDPIPGQYENPENGVLSVVLTKEVLADIVANGGLIITGSQFVLNKVDIEWEISLETTIWSGSWDCGAWGGNQDLAWDNYDWSAVKPGQILRFYMTPTVAPGEWWCVSVRHGQGWGNLPDDVYSQIDQPENNLLEVTMTQAIIDDFVANGGLVLSGQGYILNKVTIE</sequence>